<dbReference type="PANTHER" id="PTHR43238:SF1">
    <property type="entry name" value="GDP-L-FUCOSE SYNTHASE"/>
    <property type="match status" value="1"/>
</dbReference>
<evidence type="ECO:0000256" key="4">
    <source>
        <dbReference type="ARBA" id="ARBA00022857"/>
    </source>
</evidence>
<dbReference type="Gene3D" id="3.40.50.720">
    <property type="entry name" value="NAD(P)-binding Rossmann-like Domain"/>
    <property type="match status" value="1"/>
</dbReference>
<sequence>MKINSRIYVAGHLGLAGSAIYRALKKRGYQNLITRSHSELELLEATEVRKFFSETKPEFVFLAAAKVGGIHANSSYPAEFIRENIIVQTNVIHEAWRHGVKKFVFLGSSCIYPKLCPQPIKEEYLLTGGLEPTNDAYALAKIAGIKTCQSYNHQYGTNFISVMPTNLYGPNDNFHPEDSHVLPALIRKFYEAKLASDDTVNIWGSGNPRREFLHSDDLADAILFLMDNYDDSEIVNVGCGEDQTIRELAETIKEVSGFSGHLVFDNSRPDGTPQKVLDTSKINALGWKPKIPLKMGLEQVYQWYSSQQAA</sequence>
<gene>
    <name evidence="10" type="ORF">METZ01_LOCUS74489</name>
</gene>
<keyword evidence="5" id="KW-0560">Oxidoreductase</keyword>
<dbReference type="HAMAP" id="MF_00956">
    <property type="entry name" value="GDP_fucose_synth"/>
    <property type="match status" value="1"/>
</dbReference>
<dbReference type="GO" id="GO:0050577">
    <property type="term" value="F:GDP-L-fucose synthase activity"/>
    <property type="evidence" value="ECO:0007669"/>
    <property type="project" value="UniProtKB-EC"/>
</dbReference>
<evidence type="ECO:0000256" key="2">
    <source>
        <dbReference type="ARBA" id="ARBA00005959"/>
    </source>
</evidence>
<organism evidence="10">
    <name type="scientific">marine metagenome</name>
    <dbReference type="NCBI Taxonomy" id="408172"/>
    <lineage>
        <taxon>unclassified sequences</taxon>
        <taxon>metagenomes</taxon>
        <taxon>ecological metagenomes</taxon>
    </lineage>
</organism>
<comment type="pathway">
    <text evidence="1">Nucleotide-sugar biosynthesis; GDP-L-fucose biosynthesis via de novo pathway; GDP-L-fucose from GDP-alpha-D-mannose: step 2/2.</text>
</comment>
<dbReference type="FunFam" id="3.40.50.720:FF:000101">
    <property type="entry name" value="GDP-L-fucose synthase"/>
    <property type="match status" value="1"/>
</dbReference>
<comment type="similarity">
    <text evidence="2">Belongs to the NAD(P)-dependent epimerase/dehydratase family. Fucose synthase subfamily.</text>
</comment>
<dbReference type="CDD" id="cd05239">
    <property type="entry name" value="GDP_FS_SDR_e"/>
    <property type="match status" value="1"/>
</dbReference>
<proteinExistence type="inferred from homology"/>
<evidence type="ECO:0000256" key="6">
    <source>
        <dbReference type="ARBA" id="ARBA00023235"/>
    </source>
</evidence>
<dbReference type="EMBL" id="UINC01005486">
    <property type="protein sequence ID" value="SVA21635.1"/>
    <property type="molecule type" value="Genomic_DNA"/>
</dbReference>
<dbReference type="InterPro" id="IPR001509">
    <property type="entry name" value="Epimerase_deHydtase"/>
</dbReference>
<keyword evidence="7" id="KW-0511">Multifunctional enzyme</keyword>
<dbReference type="InterPro" id="IPR036291">
    <property type="entry name" value="NAD(P)-bd_dom_sf"/>
</dbReference>
<name>A0A381U091_9ZZZZ</name>
<dbReference type="PANTHER" id="PTHR43238">
    <property type="entry name" value="GDP-L-FUCOSE SYNTHASE"/>
    <property type="match status" value="1"/>
</dbReference>
<keyword evidence="6" id="KW-0413">Isomerase</keyword>
<dbReference type="Pfam" id="PF01370">
    <property type="entry name" value="Epimerase"/>
    <property type="match status" value="1"/>
</dbReference>
<evidence type="ECO:0000256" key="7">
    <source>
        <dbReference type="ARBA" id="ARBA00023268"/>
    </source>
</evidence>
<dbReference type="Gene3D" id="3.90.25.10">
    <property type="entry name" value="UDP-galactose 4-epimerase, domain 1"/>
    <property type="match status" value="1"/>
</dbReference>
<dbReference type="GO" id="GO:0016853">
    <property type="term" value="F:isomerase activity"/>
    <property type="evidence" value="ECO:0007669"/>
    <property type="project" value="UniProtKB-KW"/>
</dbReference>
<feature type="domain" description="NAD-dependent epimerase/dehydratase" evidence="9">
    <location>
        <begin position="7"/>
        <end position="238"/>
    </location>
</feature>
<comment type="catalytic activity">
    <reaction evidence="8">
        <text>GDP-beta-L-fucose + NADP(+) = GDP-4-dehydro-alpha-D-rhamnose + NADPH + H(+)</text>
        <dbReference type="Rhea" id="RHEA:18885"/>
        <dbReference type="ChEBI" id="CHEBI:15378"/>
        <dbReference type="ChEBI" id="CHEBI:57273"/>
        <dbReference type="ChEBI" id="CHEBI:57783"/>
        <dbReference type="ChEBI" id="CHEBI:57964"/>
        <dbReference type="ChEBI" id="CHEBI:58349"/>
        <dbReference type="EC" id="1.1.1.271"/>
    </reaction>
</comment>
<dbReference type="SUPFAM" id="SSF51735">
    <property type="entry name" value="NAD(P)-binding Rossmann-fold domains"/>
    <property type="match status" value="1"/>
</dbReference>
<keyword evidence="4" id="KW-0521">NADP</keyword>
<evidence type="ECO:0000256" key="3">
    <source>
        <dbReference type="ARBA" id="ARBA00012371"/>
    </source>
</evidence>
<evidence type="ECO:0000256" key="1">
    <source>
        <dbReference type="ARBA" id="ARBA00004883"/>
    </source>
</evidence>
<accession>A0A381U091</accession>
<dbReference type="InterPro" id="IPR028614">
    <property type="entry name" value="GDP_fucose/colitose_synth"/>
</dbReference>
<dbReference type="AlphaFoldDB" id="A0A381U091"/>
<dbReference type="EC" id="1.1.1.271" evidence="3"/>
<evidence type="ECO:0000256" key="8">
    <source>
        <dbReference type="ARBA" id="ARBA00051935"/>
    </source>
</evidence>
<protein>
    <recommendedName>
        <fullName evidence="3">GDP-L-fucose synthase</fullName>
        <ecNumber evidence="3">1.1.1.271</ecNumber>
    </recommendedName>
</protein>
<evidence type="ECO:0000256" key="5">
    <source>
        <dbReference type="ARBA" id="ARBA00023002"/>
    </source>
</evidence>
<evidence type="ECO:0000259" key="9">
    <source>
        <dbReference type="Pfam" id="PF01370"/>
    </source>
</evidence>
<reference evidence="10" key="1">
    <citation type="submission" date="2018-05" db="EMBL/GenBank/DDBJ databases">
        <authorList>
            <person name="Lanie J.A."/>
            <person name="Ng W.-L."/>
            <person name="Kazmierczak K.M."/>
            <person name="Andrzejewski T.M."/>
            <person name="Davidsen T.M."/>
            <person name="Wayne K.J."/>
            <person name="Tettelin H."/>
            <person name="Glass J.I."/>
            <person name="Rusch D."/>
            <person name="Podicherti R."/>
            <person name="Tsui H.-C.T."/>
            <person name="Winkler M.E."/>
        </authorList>
    </citation>
    <scope>NUCLEOTIDE SEQUENCE</scope>
</reference>
<evidence type="ECO:0000313" key="10">
    <source>
        <dbReference type="EMBL" id="SVA21635.1"/>
    </source>
</evidence>